<dbReference type="Gene3D" id="2.30.30.380">
    <property type="entry name" value="Zn-finger domain of Sec23/24"/>
    <property type="match status" value="1"/>
</dbReference>
<sequence>MSNQRPRASSPLARSNSEWACQICTLLNQPFALQCDACETKRPQERLLFRPNILVERNSKLAGFCVCDLYPQNGNPNLPHLLGDASIDRITGKVWSPYITQIIILGGDSGEGCRGRPSFAQPSGTGAVRTHIRDHIPSNSWILRSTSRTEISSFHMQDVSILRLIVSVQEIYFDEYTGGFGTDWV</sequence>
<dbReference type="EMBL" id="DS547091">
    <property type="protein sequence ID" value="EDR15257.1"/>
    <property type="molecule type" value="Genomic_DNA"/>
</dbReference>
<keyword evidence="3" id="KW-0862">Zinc</keyword>
<dbReference type="KEGG" id="lbc:LACBIDRAFT_301306"/>
<dbReference type="Proteomes" id="UP000001194">
    <property type="component" value="Unassembled WGS sequence"/>
</dbReference>
<name>B0CN83_LACBS</name>
<dbReference type="RefSeq" id="XP_001873465.1">
    <property type="nucleotide sequence ID" value="XM_001873430.1"/>
</dbReference>
<dbReference type="InterPro" id="IPR001876">
    <property type="entry name" value="Znf_RanBP2"/>
</dbReference>
<dbReference type="HOGENOM" id="CLU_1461545_0_0_1"/>
<gene>
    <name evidence="6" type="ORF">LACBIDRAFT_301306</name>
</gene>
<keyword evidence="2 4" id="KW-0863">Zinc-finger</keyword>
<accession>B0CN83</accession>
<evidence type="ECO:0000256" key="4">
    <source>
        <dbReference type="PROSITE-ProRule" id="PRU00322"/>
    </source>
</evidence>
<dbReference type="SUPFAM" id="SSF90209">
    <property type="entry name" value="Ran binding protein zinc finger-like"/>
    <property type="match status" value="1"/>
</dbReference>
<protein>
    <submittedName>
        <fullName evidence="6">Predicted protein</fullName>
    </submittedName>
</protein>
<dbReference type="PROSITE" id="PS01358">
    <property type="entry name" value="ZF_RANBP2_1"/>
    <property type="match status" value="1"/>
</dbReference>
<evidence type="ECO:0000259" key="5">
    <source>
        <dbReference type="PROSITE" id="PS50199"/>
    </source>
</evidence>
<dbReference type="AlphaFoldDB" id="B0CN83"/>
<evidence type="ECO:0000256" key="3">
    <source>
        <dbReference type="ARBA" id="ARBA00022833"/>
    </source>
</evidence>
<dbReference type="InterPro" id="IPR036443">
    <property type="entry name" value="Znf_RanBP2_sf"/>
</dbReference>
<keyword evidence="1" id="KW-0479">Metal-binding</keyword>
<evidence type="ECO:0000313" key="6">
    <source>
        <dbReference type="EMBL" id="EDR15257.1"/>
    </source>
</evidence>
<dbReference type="OrthoDB" id="498125at2759"/>
<reference evidence="6 7" key="1">
    <citation type="journal article" date="2008" name="Nature">
        <title>The genome of Laccaria bicolor provides insights into mycorrhizal symbiosis.</title>
        <authorList>
            <person name="Martin F."/>
            <person name="Aerts A."/>
            <person name="Ahren D."/>
            <person name="Brun A."/>
            <person name="Danchin E.G.J."/>
            <person name="Duchaussoy F."/>
            <person name="Gibon J."/>
            <person name="Kohler A."/>
            <person name="Lindquist E."/>
            <person name="Pereda V."/>
            <person name="Salamov A."/>
            <person name="Shapiro H.J."/>
            <person name="Wuyts J."/>
            <person name="Blaudez D."/>
            <person name="Buee M."/>
            <person name="Brokstein P."/>
            <person name="Canbaeck B."/>
            <person name="Cohen D."/>
            <person name="Courty P.E."/>
            <person name="Coutinho P.M."/>
            <person name="Delaruelle C."/>
            <person name="Detter J.C."/>
            <person name="Deveau A."/>
            <person name="DiFazio S."/>
            <person name="Duplessis S."/>
            <person name="Fraissinet-Tachet L."/>
            <person name="Lucic E."/>
            <person name="Frey-Klett P."/>
            <person name="Fourrey C."/>
            <person name="Feussner I."/>
            <person name="Gay G."/>
            <person name="Grimwood J."/>
            <person name="Hoegger P.J."/>
            <person name="Jain P."/>
            <person name="Kilaru S."/>
            <person name="Labbe J."/>
            <person name="Lin Y.C."/>
            <person name="Legue V."/>
            <person name="Le Tacon F."/>
            <person name="Marmeisse R."/>
            <person name="Melayah D."/>
            <person name="Montanini B."/>
            <person name="Muratet M."/>
            <person name="Nehls U."/>
            <person name="Niculita-Hirzel H."/>
            <person name="Oudot-Le Secq M.P."/>
            <person name="Peter M."/>
            <person name="Quesneville H."/>
            <person name="Rajashekar B."/>
            <person name="Reich M."/>
            <person name="Rouhier N."/>
            <person name="Schmutz J."/>
            <person name="Yin T."/>
            <person name="Chalot M."/>
            <person name="Henrissat B."/>
            <person name="Kuees U."/>
            <person name="Lucas S."/>
            <person name="Van de Peer Y."/>
            <person name="Podila G.K."/>
            <person name="Polle A."/>
            <person name="Pukkila P.J."/>
            <person name="Richardson P.M."/>
            <person name="Rouze P."/>
            <person name="Sanders I.R."/>
            <person name="Stajich J.E."/>
            <person name="Tunlid A."/>
            <person name="Tuskan G."/>
            <person name="Grigoriev I.V."/>
        </authorList>
    </citation>
    <scope>NUCLEOTIDE SEQUENCE [LARGE SCALE GENOMIC DNA]</scope>
    <source>
        <strain evidence="7">S238N-H82 / ATCC MYA-4686</strain>
    </source>
</reference>
<dbReference type="InParanoid" id="B0CN83"/>
<organism evidence="7">
    <name type="scientific">Laccaria bicolor (strain S238N-H82 / ATCC MYA-4686)</name>
    <name type="common">Bicoloured deceiver</name>
    <name type="synonym">Laccaria laccata var. bicolor</name>
    <dbReference type="NCBI Taxonomy" id="486041"/>
    <lineage>
        <taxon>Eukaryota</taxon>
        <taxon>Fungi</taxon>
        <taxon>Dikarya</taxon>
        <taxon>Basidiomycota</taxon>
        <taxon>Agaricomycotina</taxon>
        <taxon>Agaricomycetes</taxon>
        <taxon>Agaricomycetidae</taxon>
        <taxon>Agaricales</taxon>
        <taxon>Agaricineae</taxon>
        <taxon>Hydnangiaceae</taxon>
        <taxon>Laccaria</taxon>
    </lineage>
</organism>
<proteinExistence type="predicted"/>
<evidence type="ECO:0000256" key="1">
    <source>
        <dbReference type="ARBA" id="ARBA00022723"/>
    </source>
</evidence>
<evidence type="ECO:0000256" key="2">
    <source>
        <dbReference type="ARBA" id="ARBA00022771"/>
    </source>
</evidence>
<dbReference type="PROSITE" id="PS50199">
    <property type="entry name" value="ZF_RANBP2_2"/>
    <property type="match status" value="1"/>
</dbReference>
<dbReference type="GO" id="GO:0008270">
    <property type="term" value="F:zinc ion binding"/>
    <property type="evidence" value="ECO:0007669"/>
    <property type="project" value="UniProtKB-KW"/>
</dbReference>
<evidence type="ECO:0000313" key="7">
    <source>
        <dbReference type="Proteomes" id="UP000001194"/>
    </source>
</evidence>
<dbReference type="GeneID" id="6069302"/>
<feature type="domain" description="RanBP2-type" evidence="5">
    <location>
        <begin position="14"/>
        <end position="44"/>
    </location>
</feature>
<dbReference type="SMART" id="SM00547">
    <property type="entry name" value="ZnF_RBZ"/>
    <property type="match status" value="1"/>
</dbReference>
<keyword evidence="7" id="KW-1185">Reference proteome</keyword>